<dbReference type="Proteomes" id="UP001431783">
    <property type="component" value="Unassembled WGS sequence"/>
</dbReference>
<sequence length="470" mass="52468">MFWKLFKSNDGTGLNEYIASILACILGFSVGIHTGWTSPFIRKLTPSEGYPFEVSSEDASYIAICGPCGDLIGDVTSMLVVDKIGRKNTLIYLGIPLLISNLLIYFSYLFPWLIYVARISGGISMGTFMTIAPIYISEISRPAIRGKLGIFVVFSGSAGMIAVNLAGKYFNIFSSALIFAAIVLSFLILFCFMPETPYYYLMKGNIMGAEKSLRFLRKRKDVKKELDCLVEDVKRQLSEKGNTLDLLRVVSNRKALYMMVSARIFQQFTGFLAFTMYARSILTDSEEIIDPESAVVIVSFILTFIGILSGNLSDKFGRIPLIVSSTAVCTITLTLFGVYFTLRDFSDVDVPIWSPLVLFTVHYIMLQLGIGSLLSVMLGELFSASIKPKAVCAVNIIFSLSVIVTAKFYQICTDYLHTSVCFYVFAVSTLIATFIIKYYFPETKGKTLEEIQMDLRGETRRRSKISISIF</sequence>
<dbReference type="AlphaFoldDB" id="A0AAW1TNJ2"/>
<feature type="transmembrane region" description="Helical" evidence="9">
    <location>
        <begin position="148"/>
        <end position="166"/>
    </location>
</feature>
<gene>
    <name evidence="11" type="ORF">WA026_003065</name>
</gene>
<dbReference type="PRINTS" id="PR00171">
    <property type="entry name" value="SUGRTRNSPORT"/>
</dbReference>
<evidence type="ECO:0000256" key="1">
    <source>
        <dbReference type="ARBA" id="ARBA00004651"/>
    </source>
</evidence>
<evidence type="ECO:0000256" key="8">
    <source>
        <dbReference type="ARBA" id="ARBA00023180"/>
    </source>
</evidence>
<keyword evidence="4" id="KW-0762">Sugar transport</keyword>
<feature type="transmembrane region" description="Helical" evidence="9">
    <location>
        <begin position="17"/>
        <end position="36"/>
    </location>
</feature>
<dbReference type="Gene3D" id="1.20.1250.20">
    <property type="entry name" value="MFS general substrate transporter like domains"/>
    <property type="match status" value="1"/>
</dbReference>
<keyword evidence="7 9" id="KW-0472">Membrane</keyword>
<dbReference type="InterPro" id="IPR005828">
    <property type="entry name" value="MFS_sugar_transport-like"/>
</dbReference>
<accession>A0AAW1TNJ2</accession>
<keyword evidence="8" id="KW-0325">Glycoprotein</keyword>
<evidence type="ECO:0000256" key="7">
    <source>
        <dbReference type="ARBA" id="ARBA00023136"/>
    </source>
</evidence>
<dbReference type="PROSITE" id="PS50850">
    <property type="entry name" value="MFS"/>
    <property type="match status" value="1"/>
</dbReference>
<keyword evidence="2" id="KW-0813">Transport</keyword>
<feature type="transmembrane region" description="Helical" evidence="9">
    <location>
        <begin position="90"/>
        <end position="109"/>
    </location>
</feature>
<keyword evidence="5 9" id="KW-0812">Transmembrane</keyword>
<dbReference type="PROSITE" id="PS00216">
    <property type="entry name" value="SUGAR_TRANSPORT_1"/>
    <property type="match status" value="1"/>
</dbReference>
<reference evidence="11 12" key="1">
    <citation type="submission" date="2023-03" db="EMBL/GenBank/DDBJ databases">
        <title>Genome insight into feeding habits of ladybird beetles.</title>
        <authorList>
            <person name="Li H.-S."/>
            <person name="Huang Y.-H."/>
            <person name="Pang H."/>
        </authorList>
    </citation>
    <scope>NUCLEOTIDE SEQUENCE [LARGE SCALE GENOMIC DNA]</scope>
    <source>
        <strain evidence="11">SYSU_2023b</strain>
        <tissue evidence="11">Whole body</tissue>
    </source>
</reference>
<dbReference type="InterPro" id="IPR020846">
    <property type="entry name" value="MFS_dom"/>
</dbReference>
<evidence type="ECO:0000256" key="5">
    <source>
        <dbReference type="ARBA" id="ARBA00022692"/>
    </source>
</evidence>
<dbReference type="SUPFAM" id="SSF103473">
    <property type="entry name" value="MFS general substrate transporter"/>
    <property type="match status" value="1"/>
</dbReference>
<dbReference type="InterPro" id="IPR005829">
    <property type="entry name" value="Sugar_transporter_CS"/>
</dbReference>
<evidence type="ECO:0000256" key="9">
    <source>
        <dbReference type="SAM" id="Phobius"/>
    </source>
</evidence>
<feature type="transmembrane region" description="Helical" evidence="9">
    <location>
        <begin position="390"/>
        <end position="409"/>
    </location>
</feature>
<feature type="transmembrane region" description="Helical" evidence="9">
    <location>
        <begin position="415"/>
        <end position="440"/>
    </location>
</feature>
<evidence type="ECO:0000313" key="11">
    <source>
        <dbReference type="EMBL" id="KAK9869315.1"/>
    </source>
</evidence>
<evidence type="ECO:0000256" key="3">
    <source>
        <dbReference type="ARBA" id="ARBA00022475"/>
    </source>
</evidence>
<feature type="transmembrane region" description="Helical" evidence="9">
    <location>
        <begin position="115"/>
        <end position="136"/>
    </location>
</feature>
<evidence type="ECO:0000256" key="2">
    <source>
        <dbReference type="ARBA" id="ARBA00022448"/>
    </source>
</evidence>
<feature type="transmembrane region" description="Helical" evidence="9">
    <location>
        <begin position="319"/>
        <end position="340"/>
    </location>
</feature>
<dbReference type="InterPro" id="IPR036259">
    <property type="entry name" value="MFS_trans_sf"/>
</dbReference>
<feature type="transmembrane region" description="Helical" evidence="9">
    <location>
        <begin position="352"/>
        <end position="378"/>
    </location>
</feature>
<feature type="transmembrane region" description="Helical" evidence="9">
    <location>
        <begin position="172"/>
        <end position="193"/>
    </location>
</feature>
<dbReference type="PANTHER" id="PTHR48021:SF46">
    <property type="entry name" value="MAJOR FACILITATOR SUPERFAMILY (MFS) PROFILE DOMAIN-CONTAINING PROTEIN"/>
    <property type="match status" value="1"/>
</dbReference>
<dbReference type="FunFam" id="1.20.1250.20:FF:000218">
    <property type="entry name" value="facilitated trehalose transporter Tret1"/>
    <property type="match status" value="1"/>
</dbReference>
<protein>
    <recommendedName>
        <fullName evidence="10">Major facilitator superfamily (MFS) profile domain-containing protein</fullName>
    </recommendedName>
</protein>
<comment type="caution">
    <text evidence="11">The sequence shown here is derived from an EMBL/GenBank/DDBJ whole genome shotgun (WGS) entry which is preliminary data.</text>
</comment>
<comment type="subcellular location">
    <subcellularLocation>
        <location evidence="1">Cell membrane</location>
        <topology evidence="1">Multi-pass membrane protein</topology>
    </subcellularLocation>
</comment>
<keyword evidence="3" id="KW-1003">Cell membrane</keyword>
<proteinExistence type="predicted"/>
<keyword evidence="6 9" id="KW-1133">Transmembrane helix</keyword>
<dbReference type="InterPro" id="IPR050549">
    <property type="entry name" value="MFS_Trehalose_Transporter"/>
</dbReference>
<keyword evidence="12" id="KW-1185">Reference proteome</keyword>
<name>A0AAW1TNJ2_9CUCU</name>
<evidence type="ECO:0000313" key="12">
    <source>
        <dbReference type="Proteomes" id="UP001431783"/>
    </source>
</evidence>
<evidence type="ECO:0000256" key="4">
    <source>
        <dbReference type="ARBA" id="ARBA00022597"/>
    </source>
</evidence>
<evidence type="ECO:0000259" key="10">
    <source>
        <dbReference type="PROSITE" id="PS50850"/>
    </source>
</evidence>
<dbReference type="GO" id="GO:0005886">
    <property type="term" value="C:plasma membrane"/>
    <property type="evidence" value="ECO:0007669"/>
    <property type="project" value="UniProtKB-SubCell"/>
</dbReference>
<dbReference type="Pfam" id="PF00083">
    <property type="entry name" value="Sugar_tr"/>
    <property type="match status" value="1"/>
</dbReference>
<feature type="domain" description="Major facilitator superfamily (MFS) profile" evidence="10">
    <location>
        <begin position="15"/>
        <end position="444"/>
    </location>
</feature>
<dbReference type="PANTHER" id="PTHR48021">
    <property type="match status" value="1"/>
</dbReference>
<dbReference type="InterPro" id="IPR003663">
    <property type="entry name" value="Sugar/inositol_transpt"/>
</dbReference>
<feature type="transmembrane region" description="Helical" evidence="9">
    <location>
        <begin position="294"/>
        <end position="312"/>
    </location>
</feature>
<organism evidence="11 12">
    <name type="scientific">Henosepilachna vigintioctopunctata</name>
    <dbReference type="NCBI Taxonomy" id="420089"/>
    <lineage>
        <taxon>Eukaryota</taxon>
        <taxon>Metazoa</taxon>
        <taxon>Ecdysozoa</taxon>
        <taxon>Arthropoda</taxon>
        <taxon>Hexapoda</taxon>
        <taxon>Insecta</taxon>
        <taxon>Pterygota</taxon>
        <taxon>Neoptera</taxon>
        <taxon>Endopterygota</taxon>
        <taxon>Coleoptera</taxon>
        <taxon>Polyphaga</taxon>
        <taxon>Cucujiformia</taxon>
        <taxon>Coccinelloidea</taxon>
        <taxon>Coccinellidae</taxon>
        <taxon>Epilachninae</taxon>
        <taxon>Epilachnini</taxon>
        <taxon>Henosepilachna</taxon>
    </lineage>
</organism>
<feature type="transmembrane region" description="Helical" evidence="9">
    <location>
        <begin position="255"/>
        <end position="274"/>
    </location>
</feature>
<dbReference type="EMBL" id="JARQZJ010000001">
    <property type="protein sequence ID" value="KAK9869315.1"/>
    <property type="molecule type" value="Genomic_DNA"/>
</dbReference>
<dbReference type="GO" id="GO:0022857">
    <property type="term" value="F:transmembrane transporter activity"/>
    <property type="evidence" value="ECO:0007669"/>
    <property type="project" value="InterPro"/>
</dbReference>
<evidence type="ECO:0000256" key="6">
    <source>
        <dbReference type="ARBA" id="ARBA00022989"/>
    </source>
</evidence>